<keyword evidence="1" id="KW-0998">Cell outer membrane</keyword>
<sequence length="1038" mass="115723">MNKITKLILILALFCFDITIYAQSGETITGRVIDEKGELLIGVTVKEVGTTNGIITDVNGVYTLKVTSKRSTLNFSYVGFDSQDILLGNSGNVIDVVMKESKTELDEVVVVGYGTQRRISTIGAQANVKLTDIKQPTASLSTSLVGRLAGIVAVQRTGEPGKDNADIWIRGISTMGNSNPLVLVDGVERSFNNIDPEDVESLTVLKDASATAVYGVRGANGVILIKTKPGISGKTSVSVDYYEGITRLTKIPKLASGTTYMQAVNEALRNGGNAPKYSETEILNTSLGTDPLLYPNVNWMDEVFNDIGHNRRANINVRGGGQTSNYYASVSYYDEQGLIKRDKSESYNSQIGYSRYNFTTNLNINVTPTTKLDVGASGYLGEGRSPHESTNVIFREAMTTSPVDLPVMFTINGKDYIPYTQPNSGFNNPYVGATKRGFKTVTNSQIYSNLRLTQDLKFITEGLNLSGMFAFDTYNSRTVDQGKAESTYYWADKSNPYDRYGNPILVQTYEGSKTLGYEVNSEGNRKSYLEASLNYSRAFGEHRVSALFLYNQEDKVETFKNTSIMQGLPYRSRGLAGRLTYSWNDKYFGEFNIGYNGSENFSPNKRYGTFPAFGIGWVPSNEAFWKPISNVVSFFKVRYTNGFIGNQATPKRFLYLESLEYSGGRGYTWGNDRREVDGYNVLNEAVDVTWERSHKQDLGFDIKLLKDDISIVVDLYKERRKGIFLDRGAVPGFIGLTATPVGNLGIVDNKGLELDLEYNKKLGKDLFVTLRGNFTYSKNKVIENDQPEQMYPWMDKRGHNTLARWGLIADGLYTQDEINQINAWEALSDAEKANTSRPFPTQFGAVQAGDIKYRDLNGDGQIDTYDETKIGRGDVPAIVYGFGFNIQYKNFSVSTLFQGTAQADRCLTGLGIQPFSGSGGEGNLFSNITDRWSEDNPSQDVFYPRLAYGADKNENNFKTSTWWQKDVSFLRLKSLQITYRLPKKWTNSVLLNNASVYAMGTNLFTISDFKLWDPELNTNNGTLYPNISTYTIGINFNF</sequence>
<dbReference type="SUPFAM" id="SSF49464">
    <property type="entry name" value="Carboxypeptidase regulatory domain-like"/>
    <property type="match status" value="1"/>
</dbReference>
<gene>
    <name evidence="4" type="ORF">KL86DYS1_30585</name>
</gene>
<evidence type="ECO:0000256" key="2">
    <source>
        <dbReference type="SAM" id="SignalP"/>
    </source>
</evidence>
<dbReference type="InterPro" id="IPR008969">
    <property type="entry name" value="CarboxyPept-like_regulatory"/>
</dbReference>
<dbReference type="Pfam" id="PF13715">
    <property type="entry name" value="CarbopepD_reg_2"/>
    <property type="match status" value="1"/>
</dbReference>
<dbReference type="RefSeq" id="WP_296942537.1">
    <property type="nucleotide sequence ID" value="NZ_LT599032.1"/>
</dbReference>
<dbReference type="EMBL" id="FLUM01000003">
    <property type="protein sequence ID" value="SBW03474.1"/>
    <property type="molecule type" value="Genomic_DNA"/>
</dbReference>
<reference evidence="4" key="1">
    <citation type="submission" date="2016-04" db="EMBL/GenBank/DDBJ databases">
        <authorList>
            <person name="Evans L.H."/>
            <person name="Alamgir A."/>
            <person name="Owens N."/>
            <person name="Weber N.D."/>
            <person name="Virtaneva K."/>
            <person name="Barbian K."/>
            <person name="Babar A."/>
            <person name="Rosenke K."/>
        </authorList>
    </citation>
    <scope>NUCLEOTIDE SEQUENCE</scope>
    <source>
        <strain evidence="4">86-1</strain>
    </source>
</reference>
<proteinExistence type="inferred from homology"/>
<comment type="similarity">
    <text evidence="1">Belongs to the TonB-dependent receptor family.</text>
</comment>
<dbReference type="NCBIfam" id="TIGR04057">
    <property type="entry name" value="SusC_RagA_signa"/>
    <property type="match status" value="1"/>
</dbReference>
<dbReference type="Gene3D" id="2.60.40.1120">
    <property type="entry name" value="Carboxypeptidase-like, regulatory domain"/>
    <property type="match status" value="1"/>
</dbReference>
<dbReference type="InterPro" id="IPR023996">
    <property type="entry name" value="TonB-dep_OMP_SusC/RagA"/>
</dbReference>
<organism evidence="4">
    <name type="scientific">uncultured Dysgonomonas sp</name>
    <dbReference type="NCBI Taxonomy" id="206096"/>
    <lineage>
        <taxon>Bacteria</taxon>
        <taxon>Pseudomonadati</taxon>
        <taxon>Bacteroidota</taxon>
        <taxon>Bacteroidia</taxon>
        <taxon>Bacteroidales</taxon>
        <taxon>Dysgonomonadaceae</taxon>
        <taxon>Dysgonomonas</taxon>
        <taxon>environmental samples</taxon>
    </lineage>
</organism>
<keyword evidence="1" id="KW-0472">Membrane</keyword>
<keyword evidence="2" id="KW-0732">Signal</keyword>
<dbReference type="InterPro" id="IPR023997">
    <property type="entry name" value="TonB-dep_OMP_SusC/RagA_CS"/>
</dbReference>
<comment type="subcellular location">
    <subcellularLocation>
        <location evidence="1">Cell outer membrane</location>
        <topology evidence="1">Multi-pass membrane protein</topology>
    </subcellularLocation>
</comment>
<dbReference type="InterPro" id="IPR039426">
    <property type="entry name" value="TonB-dep_rcpt-like"/>
</dbReference>
<feature type="chain" id="PRO_5012804068" evidence="2">
    <location>
        <begin position="23"/>
        <end position="1038"/>
    </location>
</feature>
<dbReference type="InterPro" id="IPR037066">
    <property type="entry name" value="Plug_dom_sf"/>
</dbReference>
<protein>
    <submittedName>
        <fullName evidence="4">SusC homolog</fullName>
    </submittedName>
</protein>
<dbReference type="NCBIfam" id="TIGR04056">
    <property type="entry name" value="OMP_RagA_SusC"/>
    <property type="match status" value="1"/>
</dbReference>
<dbReference type="FunFam" id="2.170.130.10:FF:000003">
    <property type="entry name" value="SusC/RagA family TonB-linked outer membrane protein"/>
    <property type="match status" value="1"/>
</dbReference>
<evidence type="ECO:0000259" key="3">
    <source>
        <dbReference type="Pfam" id="PF07715"/>
    </source>
</evidence>
<dbReference type="Gene3D" id="2.170.130.10">
    <property type="entry name" value="TonB-dependent receptor, plug domain"/>
    <property type="match status" value="1"/>
</dbReference>
<dbReference type="PROSITE" id="PS52016">
    <property type="entry name" value="TONB_DEPENDENT_REC_3"/>
    <property type="match status" value="1"/>
</dbReference>
<evidence type="ECO:0000256" key="1">
    <source>
        <dbReference type="PROSITE-ProRule" id="PRU01360"/>
    </source>
</evidence>
<feature type="signal peptide" evidence="2">
    <location>
        <begin position="1"/>
        <end position="22"/>
    </location>
</feature>
<dbReference type="AlphaFoldDB" id="A0A212JVI3"/>
<evidence type="ECO:0000313" key="4">
    <source>
        <dbReference type="EMBL" id="SBW03474.1"/>
    </source>
</evidence>
<keyword evidence="1" id="KW-0812">Transmembrane</keyword>
<dbReference type="Pfam" id="PF07715">
    <property type="entry name" value="Plug"/>
    <property type="match status" value="1"/>
</dbReference>
<name>A0A212JVI3_9BACT</name>
<keyword evidence="1" id="KW-0813">Transport</keyword>
<dbReference type="SUPFAM" id="SSF56935">
    <property type="entry name" value="Porins"/>
    <property type="match status" value="1"/>
</dbReference>
<accession>A0A212JVI3</accession>
<feature type="domain" description="TonB-dependent receptor plug" evidence="3">
    <location>
        <begin position="126"/>
        <end position="222"/>
    </location>
</feature>
<dbReference type="InterPro" id="IPR012910">
    <property type="entry name" value="Plug_dom"/>
</dbReference>
<dbReference type="GO" id="GO:0009279">
    <property type="term" value="C:cell outer membrane"/>
    <property type="evidence" value="ECO:0007669"/>
    <property type="project" value="UniProtKB-SubCell"/>
</dbReference>
<keyword evidence="1" id="KW-1134">Transmembrane beta strand</keyword>